<dbReference type="CDD" id="cd02222">
    <property type="entry name" value="cupin_TM1459-like"/>
    <property type="match status" value="1"/>
</dbReference>
<dbReference type="PANTHER" id="PTHR36440">
    <property type="entry name" value="PUTATIVE (AFU_ORTHOLOGUE AFUA_8G07350)-RELATED"/>
    <property type="match status" value="1"/>
</dbReference>
<accession>A0A7D5L8S6</accession>
<dbReference type="InterPro" id="IPR014710">
    <property type="entry name" value="RmlC-like_jellyroll"/>
</dbReference>
<dbReference type="AlphaFoldDB" id="A0A7D5L8S6"/>
<sequence length="134" mass="14148">MVDSEPAAEGSEVEPVVKRAGDVEYADVGAADGMSRGVFLDESDGAPNFALRRFVLDPGASVPEHTNEVEHEQYVLSGEYTVGIGEEEYTVSAGDALLIPAGVVHWYGNDSEEEGSFVCVVPNGDDAIELVDSA</sequence>
<evidence type="ECO:0000313" key="3">
    <source>
        <dbReference type="Proteomes" id="UP000509626"/>
    </source>
</evidence>
<dbReference type="RefSeq" id="WP_179267258.1">
    <property type="nucleotide sequence ID" value="NZ_CP058579.1"/>
</dbReference>
<dbReference type="EMBL" id="CP058579">
    <property type="protein sequence ID" value="QLG60672.1"/>
    <property type="molecule type" value="Genomic_DNA"/>
</dbReference>
<dbReference type="Proteomes" id="UP000509626">
    <property type="component" value="Chromosome"/>
</dbReference>
<organism evidence="2 3">
    <name type="scientific">Halorarum salinum</name>
    <dbReference type="NCBI Taxonomy" id="2743089"/>
    <lineage>
        <taxon>Archaea</taxon>
        <taxon>Methanobacteriati</taxon>
        <taxon>Methanobacteriota</taxon>
        <taxon>Stenosarchaea group</taxon>
        <taxon>Halobacteria</taxon>
        <taxon>Halobacteriales</taxon>
        <taxon>Haloferacaceae</taxon>
        <taxon>Halorarum</taxon>
    </lineage>
</organism>
<evidence type="ECO:0000259" key="1">
    <source>
        <dbReference type="Pfam" id="PF07883"/>
    </source>
</evidence>
<keyword evidence="3" id="KW-1185">Reference proteome</keyword>
<dbReference type="OrthoDB" id="23670at2157"/>
<reference evidence="2 3" key="1">
    <citation type="submission" date="2020-06" db="EMBL/GenBank/DDBJ databases">
        <title>NJ-3-1, isolated from saline soil.</title>
        <authorList>
            <person name="Cui H.L."/>
            <person name="Shi X."/>
        </authorList>
    </citation>
    <scope>NUCLEOTIDE SEQUENCE [LARGE SCALE GENOMIC DNA]</scope>
    <source>
        <strain evidence="2 3">NJ-3-1</strain>
    </source>
</reference>
<dbReference type="Pfam" id="PF07883">
    <property type="entry name" value="Cupin_2"/>
    <property type="match status" value="1"/>
</dbReference>
<evidence type="ECO:0000313" key="2">
    <source>
        <dbReference type="EMBL" id="QLG60672.1"/>
    </source>
</evidence>
<proteinExistence type="predicted"/>
<dbReference type="InterPro" id="IPR053146">
    <property type="entry name" value="QDO-like"/>
</dbReference>
<dbReference type="Gene3D" id="2.60.120.10">
    <property type="entry name" value="Jelly Rolls"/>
    <property type="match status" value="1"/>
</dbReference>
<dbReference type="InterPro" id="IPR011051">
    <property type="entry name" value="RmlC_Cupin_sf"/>
</dbReference>
<feature type="domain" description="Cupin type-2" evidence="1">
    <location>
        <begin position="53"/>
        <end position="121"/>
    </location>
</feature>
<dbReference type="SUPFAM" id="SSF51182">
    <property type="entry name" value="RmlC-like cupins"/>
    <property type="match status" value="1"/>
</dbReference>
<dbReference type="PANTHER" id="PTHR36440:SF1">
    <property type="entry name" value="PUTATIVE (AFU_ORTHOLOGUE AFUA_8G07350)-RELATED"/>
    <property type="match status" value="1"/>
</dbReference>
<dbReference type="InterPro" id="IPR013096">
    <property type="entry name" value="Cupin_2"/>
</dbReference>
<dbReference type="GeneID" id="56036292"/>
<name>A0A7D5L8S6_9EURY</name>
<dbReference type="KEGG" id="halu:HUG12_02495"/>
<gene>
    <name evidence="2" type="ORF">HUG12_02495</name>
</gene>
<protein>
    <submittedName>
        <fullName evidence="2">Cupin domain-containing protein</fullName>
    </submittedName>
</protein>